<dbReference type="RefSeq" id="XP_004259263.1">
    <property type="nucleotide sequence ID" value="XM_004259215.1"/>
</dbReference>
<evidence type="ECO:0000313" key="2">
    <source>
        <dbReference type="Proteomes" id="UP000014680"/>
    </source>
</evidence>
<dbReference type="VEuPathDB" id="AmoebaDB:EIN_524000"/>
<dbReference type="Proteomes" id="UP000014680">
    <property type="component" value="Unassembled WGS sequence"/>
</dbReference>
<accession>A0A0A1UBC2</accession>
<gene>
    <name evidence="1" type="ORF">EIN_524000</name>
</gene>
<dbReference type="InterPro" id="IPR032675">
    <property type="entry name" value="LRR_dom_sf"/>
</dbReference>
<sequence length="433" mass="49687">MSQIDGYHMMVVSKYFSTFQDFITLQIVCKKYQNNMEKFHFNPIPLTFKIQKYFPNIETLHLWSVSDETFHNIIIKKEERYINETPRHFFCIIVWYKVSYEDAQINTTDTILFKNVVFTQRDREIYGTTVLNTAKPQICSLGDLAFSYSNITEFQIPLQITSIGHSCFSYCKELKKFSFLENKYIKTINTELLFCGCTNLSSVDIAECVSELKEECFSKCISLSHIILPRSVTSLGNKCFFRCSKLTQINILESVVSIGSACFDQCEALNEIDIPKSVIELKEKTLYGCYKMSRVVLHEGLTLLGKYCFNACMQLEGIVLPQSLVSINSFCFNCCSQLKLIQIPNNVKSIGEACFAYCEELREVTLPETLNDISDACFAYCKQLTQINIPKRVTKIGECCFYNCKALKTLVVPWGVTVYGQFCFDEGIMIIKS</sequence>
<dbReference type="EMBL" id="KB206368">
    <property type="protein sequence ID" value="ELP92492.1"/>
    <property type="molecule type" value="Genomic_DNA"/>
</dbReference>
<protein>
    <recommendedName>
        <fullName evidence="3">Leucine rich repeat containing protein BspA family protein</fullName>
    </recommendedName>
</protein>
<proteinExistence type="predicted"/>
<keyword evidence="2" id="KW-1185">Reference proteome</keyword>
<dbReference type="PANTHER" id="PTHR45661:SF3">
    <property type="entry name" value="IG-LIKE DOMAIN-CONTAINING PROTEIN"/>
    <property type="match status" value="1"/>
</dbReference>
<dbReference type="AlphaFoldDB" id="A0A0A1UBC2"/>
<reference evidence="1 2" key="1">
    <citation type="submission" date="2012-10" db="EMBL/GenBank/DDBJ databases">
        <authorList>
            <person name="Zafar N."/>
            <person name="Inman J."/>
            <person name="Hall N."/>
            <person name="Lorenzi H."/>
            <person name="Caler E."/>
        </authorList>
    </citation>
    <scope>NUCLEOTIDE SEQUENCE [LARGE SCALE GENOMIC DNA]</scope>
    <source>
        <strain evidence="1 2">IP1</strain>
    </source>
</reference>
<dbReference type="InterPro" id="IPR053139">
    <property type="entry name" value="Surface_bspA-like"/>
</dbReference>
<organism evidence="1 2">
    <name type="scientific">Entamoeba invadens IP1</name>
    <dbReference type="NCBI Taxonomy" id="370355"/>
    <lineage>
        <taxon>Eukaryota</taxon>
        <taxon>Amoebozoa</taxon>
        <taxon>Evosea</taxon>
        <taxon>Archamoebae</taxon>
        <taxon>Mastigamoebida</taxon>
        <taxon>Entamoebidae</taxon>
        <taxon>Entamoeba</taxon>
    </lineage>
</organism>
<dbReference type="InterPro" id="IPR026906">
    <property type="entry name" value="LRR_5"/>
</dbReference>
<dbReference type="Pfam" id="PF13306">
    <property type="entry name" value="LRR_5"/>
    <property type="match status" value="1"/>
</dbReference>
<evidence type="ECO:0000313" key="1">
    <source>
        <dbReference type="EMBL" id="ELP92492.1"/>
    </source>
</evidence>
<dbReference type="GeneID" id="14891433"/>
<dbReference type="PANTHER" id="PTHR45661">
    <property type="entry name" value="SURFACE ANTIGEN"/>
    <property type="match status" value="1"/>
</dbReference>
<dbReference type="Gene3D" id="3.80.10.10">
    <property type="entry name" value="Ribonuclease Inhibitor"/>
    <property type="match status" value="3"/>
</dbReference>
<name>A0A0A1UBC2_ENTIV</name>
<dbReference type="KEGG" id="eiv:EIN_524000"/>
<dbReference type="SUPFAM" id="SSF52058">
    <property type="entry name" value="L domain-like"/>
    <property type="match status" value="1"/>
</dbReference>
<evidence type="ECO:0008006" key="3">
    <source>
        <dbReference type="Google" id="ProtNLM"/>
    </source>
</evidence>